<reference evidence="2 3" key="2">
    <citation type="journal article" date="2023" name="ChemBioChem">
        <title>Acyltransferase Domain Exchange between Two Independent Type I Polyketide Synthases in the Same Producer Strain of Macrolide Antibiotics.</title>
        <authorList>
            <person name="Kudo F."/>
            <person name="Kishikawa K."/>
            <person name="Tsuboi K."/>
            <person name="Kido T."/>
            <person name="Usui T."/>
            <person name="Hashimoto J."/>
            <person name="Shin-Ya K."/>
            <person name="Miyanaga A."/>
            <person name="Eguchi T."/>
        </authorList>
    </citation>
    <scope>NUCLEOTIDE SEQUENCE [LARGE SCALE GENOMIC DNA]</scope>
    <source>
        <strain evidence="2 3">A-8890</strain>
    </source>
</reference>
<reference evidence="2 3" key="1">
    <citation type="journal article" date="2010" name="ChemBioChem">
        <title>Cloning and characterization of the biosynthetic gene cluster of 16-membered macrolide antibiotic FD-891: involvement of a dual functional cytochrome P450 monooxygenase catalyzing epoxidation and hydroxylation.</title>
        <authorList>
            <person name="Kudo F."/>
            <person name="Motegi A."/>
            <person name="Mizoue K."/>
            <person name="Eguchi T."/>
        </authorList>
    </citation>
    <scope>NUCLEOTIDE SEQUENCE [LARGE SCALE GENOMIC DNA]</scope>
    <source>
        <strain evidence="2 3">A-8890</strain>
    </source>
</reference>
<feature type="compositionally biased region" description="Pro residues" evidence="1">
    <location>
        <begin position="107"/>
        <end position="125"/>
    </location>
</feature>
<accession>A0ABN5VJS6</accession>
<gene>
    <name evidence="2" type="ORF">SGFS_049620</name>
</gene>
<dbReference type="EMBL" id="AP018448">
    <property type="protein sequence ID" value="BBC33668.1"/>
    <property type="molecule type" value="Genomic_DNA"/>
</dbReference>
<proteinExistence type="predicted"/>
<dbReference type="RefSeq" id="WP_286253303.1">
    <property type="nucleotide sequence ID" value="NZ_AP018448.1"/>
</dbReference>
<organism evidence="2 3">
    <name type="scientific">Streptomyces graminofaciens</name>
    <dbReference type="NCBI Taxonomy" id="68212"/>
    <lineage>
        <taxon>Bacteria</taxon>
        <taxon>Bacillati</taxon>
        <taxon>Actinomycetota</taxon>
        <taxon>Actinomycetes</taxon>
        <taxon>Kitasatosporales</taxon>
        <taxon>Streptomycetaceae</taxon>
        <taxon>Streptomyces</taxon>
    </lineage>
</organism>
<evidence type="ECO:0008006" key="4">
    <source>
        <dbReference type="Google" id="ProtNLM"/>
    </source>
</evidence>
<dbReference type="InterPro" id="IPR051910">
    <property type="entry name" value="ComF/GntX_DNA_util-trans"/>
</dbReference>
<keyword evidence="3" id="KW-1185">Reference proteome</keyword>
<dbReference type="InterPro" id="IPR029057">
    <property type="entry name" value="PRTase-like"/>
</dbReference>
<dbReference type="Proteomes" id="UP001321542">
    <property type="component" value="Chromosome"/>
</dbReference>
<name>A0ABN5VJS6_9ACTN</name>
<dbReference type="SUPFAM" id="SSF53271">
    <property type="entry name" value="PRTase-like"/>
    <property type="match status" value="1"/>
</dbReference>
<evidence type="ECO:0000313" key="2">
    <source>
        <dbReference type="EMBL" id="BBC33668.1"/>
    </source>
</evidence>
<dbReference type="PANTHER" id="PTHR47505">
    <property type="entry name" value="DNA UTILIZATION PROTEIN YHGH"/>
    <property type="match status" value="1"/>
</dbReference>
<sequence length="380" mass="38824">MRAWWRDLTDLVLPAECGGCGRPRAVLCPECRAALTGAAPSRVRPVPEPWGLPVVHAAAPYEDAVRATLLAHKERGALALAGPLGVALAGAVRVGVGRGGGGGGAPEEPPAPEQPPAPKQPPLPEHSPVLLVPVPSSRQAVRARGHDPARRIALAAARELRRTGMPARVLGVLRQCRVVADQSGLDSRERLDNLAGALEVVAGGAGLLAGGRVVLVDDLMTTGASLAEAARAVRAARVASEGIHAASGGMRSGPVYRGVAPVDRGAASMARGVSMAGRDVASMGRGEVLVDRDVASMDVGVSPVGRGAVPRSLGVVAAGRGTESTGFGVVPREARGVRRTAVKTPRAYAVREAVGEDGARGWICAAVIAAPPDSFEINRN</sequence>
<dbReference type="PANTHER" id="PTHR47505:SF1">
    <property type="entry name" value="DNA UTILIZATION PROTEIN YHGH"/>
    <property type="match status" value="1"/>
</dbReference>
<evidence type="ECO:0000313" key="3">
    <source>
        <dbReference type="Proteomes" id="UP001321542"/>
    </source>
</evidence>
<evidence type="ECO:0000256" key="1">
    <source>
        <dbReference type="SAM" id="MobiDB-lite"/>
    </source>
</evidence>
<dbReference type="Gene3D" id="3.40.50.2020">
    <property type="match status" value="1"/>
</dbReference>
<protein>
    <recommendedName>
        <fullName evidence="4">ComF family protein</fullName>
    </recommendedName>
</protein>
<feature type="region of interest" description="Disordered" evidence="1">
    <location>
        <begin position="99"/>
        <end position="130"/>
    </location>
</feature>